<dbReference type="AlphaFoldDB" id="A0AAZ3RHE5"/>
<evidence type="ECO:0000256" key="15">
    <source>
        <dbReference type="SAM" id="Phobius"/>
    </source>
</evidence>
<evidence type="ECO:0000313" key="16">
    <source>
        <dbReference type="Ensembl" id="ENSOTSP00005139720.1"/>
    </source>
</evidence>
<evidence type="ECO:0000256" key="3">
    <source>
        <dbReference type="ARBA" id="ARBA00004563"/>
    </source>
</evidence>
<evidence type="ECO:0000256" key="12">
    <source>
        <dbReference type="ARBA" id="ARBA00023180"/>
    </source>
</evidence>
<dbReference type="GeneTree" id="ENSGT00530000064449"/>
<keyword evidence="10" id="KW-0564">Palmitate</keyword>
<keyword evidence="7" id="KW-1043">Host membrane</keyword>
<keyword evidence="17" id="KW-1185">Reference proteome</keyword>
<evidence type="ECO:0000256" key="11">
    <source>
        <dbReference type="ARBA" id="ARBA00023157"/>
    </source>
</evidence>
<dbReference type="PANTHER" id="PTHR10424">
    <property type="entry name" value="VIRAL ENVELOPE PROTEIN"/>
    <property type="match status" value="1"/>
</dbReference>
<name>A0AAZ3RHE5_ONCTS</name>
<organism evidence="16 17">
    <name type="scientific">Oncorhynchus tshawytscha</name>
    <name type="common">Chinook salmon</name>
    <name type="synonym">Salmo tshawytscha</name>
    <dbReference type="NCBI Taxonomy" id="74940"/>
    <lineage>
        <taxon>Eukaryota</taxon>
        <taxon>Metazoa</taxon>
        <taxon>Chordata</taxon>
        <taxon>Craniata</taxon>
        <taxon>Vertebrata</taxon>
        <taxon>Euteleostomi</taxon>
        <taxon>Actinopterygii</taxon>
        <taxon>Neopterygii</taxon>
        <taxon>Teleostei</taxon>
        <taxon>Protacanthopterygii</taxon>
        <taxon>Salmoniformes</taxon>
        <taxon>Salmonidae</taxon>
        <taxon>Salmoninae</taxon>
        <taxon>Oncorhynchus</taxon>
    </lineage>
</organism>
<keyword evidence="5" id="KW-0945">Host-virus interaction</keyword>
<keyword evidence="4" id="KW-1032">Host cell membrane</keyword>
<evidence type="ECO:0000256" key="5">
    <source>
        <dbReference type="ARBA" id="ARBA00022581"/>
    </source>
</evidence>
<reference evidence="16" key="3">
    <citation type="submission" date="2025-09" db="UniProtKB">
        <authorList>
            <consortium name="Ensembl"/>
        </authorList>
    </citation>
    <scope>IDENTIFICATION</scope>
</reference>
<dbReference type="InterPro" id="IPR018154">
    <property type="entry name" value="TLV/ENV_coat_polyprotein"/>
</dbReference>
<keyword evidence="11" id="KW-1015">Disulfide bond</keyword>
<dbReference type="PANTHER" id="PTHR10424:SF81">
    <property type="entry name" value="ERVV2 PROTEIN"/>
    <property type="match status" value="1"/>
</dbReference>
<evidence type="ECO:0000256" key="4">
    <source>
        <dbReference type="ARBA" id="ARBA00022511"/>
    </source>
</evidence>
<keyword evidence="13" id="KW-0449">Lipoprotein</keyword>
<gene>
    <name evidence="16" type="primary">LOC121846227</name>
</gene>
<feature type="compositionally biased region" description="Low complexity" evidence="14">
    <location>
        <begin position="49"/>
        <end position="74"/>
    </location>
</feature>
<evidence type="ECO:0000256" key="6">
    <source>
        <dbReference type="ARBA" id="ARBA00022692"/>
    </source>
</evidence>
<evidence type="ECO:0008006" key="18">
    <source>
        <dbReference type="Google" id="ProtNLM"/>
    </source>
</evidence>
<feature type="transmembrane region" description="Helical" evidence="15">
    <location>
        <begin position="464"/>
        <end position="485"/>
    </location>
</feature>
<keyword evidence="8 15" id="KW-1133">Transmembrane helix</keyword>
<dbReference type="Gene3D" id="1.10.287.210">
    <property type="match status" value="1"/>
</dbReference>
<evidence type="ECO:0000256" key="8">
    <source>
        <dbReference type="ARBA" id="ARBA00022989"/>
    </source>
</evidence>
<keyword evidence="6 15" id="KW-0812">Transmembrane</keyword>
<evidence type="ECO:0000256" key="14">
    <source>
        <dbReference type="SAM" id="MobiDB-lite"/>
    </source>
</evidence>
<dbReference type="SUPFAM" id="SSF58069">
    <property type="entry name" value="Virus ectodomain"/>
    <property type="match status" value="1"/>
</dbReference>
<sequence length="566" mass="61193">MGKPGSTVELCKGDDILLTIKTIKLTLELQRTGTDTMGVFSIKVLPKPQRSQTNQSQTHSSTTPGPSLPPTTTVSNPIHVINVRDYSAIDQLGTETGFDGRDNLWLSYMSYMRYTAKTLKRKDCIVCGHARPVLATHPFAIGEGEGCLCILRSFYQDKPNSTLCSSLSLVFPTISPHRAPWGVKAYGGKYSCITGTGSGMDYGRLPEADCSSNITINATWPVAGLNQTSGLADVWWICGPKRVLRPILRGDWQGTCALTSLIIPLTIVDVTAEQLLGSVSRGPENIPSHGRHRRSAPWTEDVVDIHNNLLGVPVGVPHEFQALGRNDGLWHLLPIIGPAIVDARQTAWINYIYDNQQRFVNYSPDALTGMSEQLEATSRVARQNRLALDMLLASQRGVCKMFGEQCCTFIPNNTSPDGSISKALSGLDALSAEMRTMAGVEESGLFSWLGAWFGKYTGMVVTGFLTLILVFLLLMCCAACIIPCFKKSVTDVVKASGMMPLLDAPVGDADTESSFQGRMGLTEDDPWYAVDIHGVVAGRAGGSFRGGVVARRAGGSFRGGVVARRA</sequence>
<keyword evidence="12" id="KW-0325">Glycoprotein</keyword>
<evidence type="ECO:0000256" key="10">
    <source>
        <dbReference type="ARBA" id="ARBA00023139"/>
    </source>
</evidence>
<comment type="subcellular location">
    <subcellularLocation>
        <location evidence="1">Host cell membrane</location>
        <topology evidence="1">Single-pass type I membrane protein</topology>
    </subcellularLocation>
    <subcellularLocation>
        <location evidence="2">Host endomembrane system</location>
        <topology evidence="2">Peripheral membrane protein</topology>
    </subcellularLocation>
    <subcellularLocation>
        <location evidence="3">Virion membrane</location>
        <topology evidence="3">Single-pass type I membrane protein</topology>
    </subcellularLocation>
</comment>
<proteinExistence type="predicted"/>
<evidence type="ECO:0000313" key="17">
    <source>
        <dbReference type="Proteomes" id="UP000694402"/>
    </source>
</evidence>
<dbReference type="Ensembl" id="ENSOTST00005189586.1">
    <property type="protein sequence ID" value="ENSOTSP00005139720.1"/>
    <property type="gene ID" value="ENSOTSG00005009399.2"/>
</dbReference>
<reference evidence="17" key="1">
    <citation type="journal article" date="2018" name="PLoS ONE">
        <title>Chinook salmon (Oncorhynchus tshawytscha) genome and transcriptome.</title>
        <authorList>
            <person name="Christensen K.A."/>
            <person name="Leong J.S."/>
            <person name="Sakhrani D."/>
            <person name="Biagi C.A."/>
            <person name="Minkley D.R."/>
            <person name="Withler R.E."/>
            <person name="Rondeau E.B."/>
            <person name="Koop B.F."/>
            <person name="Devlin R.H."/>
        </authorList>
    </citation>
    <scope>NUCLEOTIDE SEQUENCE [LARGE SCALE GENOMIC DNA]</scope>
</reference>
<evidence type="ECO:0000256" key="13">
    <source>
        <dbReference type="ARBA" id="ARBA00023288"/>
    </source>
</evidence>
<keyword evidence="9 15" id="KW-0472">Membrane</keyword>
<evidence type="ECO:0000256" key="9">
    <source>
        <dbReference type="ARBA" id="ARBA00023136"/>
    </source>
</evidence>
<accession>A0AAZ3RHE5</accession>
<feature type="region of interest" description="Disordered" evidence="14">
    <location>
        <begin position="46"/>
        <end position="74"/>
    </location>
</feature>
<evidence type="ECO:0000256" key="2">
    <source>
        <dbReference type="ARBA" id="ARBA00004531"/>
    </source>
</evidence>
<reference evidence="16" key="2">
    <citation type="submission" date="2025-08" db="UniProtKB">
        <authorList>
            <consortium name="Ensembl"/>
        </authorList>
    </citation>
    <scope>IDENTIFICATION</scope>
</reference>
<evidence type="ECO:0000256" key="7">
    <source>
        <dbReference type="ARBA" id="ARBA00022870"/>
    </source>
</evidence>
<evidence type="ECO:0000256" key="1">
    <source>
        <dbReference type="ARBA" id="ARBA00004402"/>
    </source>
</evidence>
<protein>
    <recommendedName>
        <fullName evidence="18">Envelope protein</fullName>
    </recommendedName>
</protein>
<dbReference type="Pfam" id="PF00429">
    <property type="entry name" value="TLV_coat"/>
    <property type="match status" value="1"/>
</dbReference>
<dbReference type="Proteomes" id="UP000694402">
    <property type="component" value="Unassembled WGS sequence"/>
</dbReference>